<protein>
    <submittedName>
        <fullName evidence="2">Shr3 amino acid permease chaperone</fullName>
    </submittedName>
</protein>
<gene>
    <name evidence="2" type="ORF">EX30DRAFT_155407</name>
</gene>
<dbReference type="InParanoid" id="A0A4S2N303"/>
<keyword evidence="1" id="KW-0472">Membrane</keyword>
<keyword evidence="1" id="KW-0812">Transmembrane</keyword>
<dbReference type="AlphaFoldDB" id="A0A4S2N303"/>
<keyword evidence="3" id="KW-1185">Reference proteome</keyword>
<feature type="transmembrane region" description="Helical" evidence="1">
    <location>
        <begin position="79"/>
        <end position="98"/>
    </location>
</feature>
<dbReference type="SMART" id="SM00786">
    <property type="entry name" value="SHR3_chaperone"/>
    <property type="match status" value="1"/>
</dbReference>
<name>A0A4S2N303_9PEZI</name>
<evidence type="ECO:0000256" key="1">
    <source>
        <dbReference type="SAM" id="Phobius"/>
    </source>
</evidence>
<dbReference type="InterPro" id="IPR013248">
    <property type="entry name" value="Psh3/Shr3"/>
</dbReference>
<dbReference type="OrthoDB" id="5229808at2759"/>
<sequence>MTKSTFATFLIILFTNWTYDHHLLWSSDRPSELVLNAAESHYSFLAASPPILPRLLHCIIGVGLIGFFTKLYKASESNYLFDGASLVLYMIGVIMYGTNVIRGLRAIEGRVYNDDAWDTIEGEGTLLGREDTLKVMAATSTILALVYVGVLVLQAGQWYAERRESEEIER</sequence>
<organism evidence="2 3">
    <name type="scientific">Ascodesmis nigricans</name>
    <dbReference type="NCBI Taxonomy" id="341454"/>
    <lineage>
        <taxon>Eukaryota</taxon>
        <taxon>Fungi</taxon>
        <taxon>Dikarya</taxon>
        <taxon>Ascomycota</taxon>
        <taxon>Pezizomycotina</taxon>
        <taxon>Pezizomycetes</taxon>
        <taxon>Pezizales</taxon>
        <taxon>Ascodesmidaceae</taxon>
        <taxon>Ascodesmis</taxon>
    </lineage>
</organism>
<dbReference type="Proteomes" id="UP000298138">
    <property type="component" value="Unassembled WGS sequence"/>
</dbReference>
<dbReference type="PANTHER" id="PTHR28228:SF1">
    <property type="entry name" value="SECRETORY COMPONENT PROTEIN SHR3"/>
    <property type="match status" value="1"/>
</dbReference>
<reference evidence="2 3" key="1">
    <citation type="submission" date="2019-04" db="EMBL/GenBank/DDBJ databases">
        <title>Comparative genomics and transcriptomics to analyze fruiting body development in filamentous ascomycetes.</title>
        <authorList>
            <consortium name="DOE Joint Genome Institute"/>
            <person name="Lutkenhaus R."/>
            <person name="Traeger S."/>
            <person name="Breuer J."/>
            <person name="Kuo A."/>
            <person name="Lipzen A."/>
            <person name="Pangilinan J."/>
            <person name="Dilworth D."/>
            <person name="Sandor L."/>
            <person name="Poggeler S."/>
            <person name="Barry K."/>
            <person name="Grigoriev I.V."/>
            <person name="Nowrousian M."/>
        </authorList>
    </citation>
    <scope>NUCLEOTIDE SEQUENCE [LARGE SCALE GENOMIC DNA]</scope>
    <source>
        <strain evidence="2 3">CBS 389.68</strain>
    </source>
</reference>
<evidence type="ECO:0000313" key="3">
    <source>
        <dbReference type="Proteomes" id="UP000298138"/>
    </source>
</evidence>
<dbReference type="GO" id="GO:0005789">
    <property type="term" value="C:endoplasmic reticulum membrane"/>
    <property type="evidence" value="ECO:0007669"/>
    <property type="project" value="TreeGrafter"/>
</dbReference>
<dbReference type="PANTHER" id="PTHR28228">
    <property type="entry name" value="SECRETORY COMPONENT PROTEIN SHR3"/>
    <property type="match status" value="1"/>
</dbReference>
<proteinExistence type="predicted"/>
<accession>A0A4S2N303</accession>
<dbReference type="EMBL" id="ML220114">
    <property type="protein sequence ID" value="TGZ83416.1"/>
    <property type="molecule type" value="Genomic_DNA"/>
</dbReference>
<keyword evidence="1" id="KW-1133">Transmembrane helix</keyword>
<dbReference type="Pfam" id="PF08229">
    <property type="entry name" value="SHR3_chaperone"/>
    <property type="match status" value="1"/>
</dbReference>
<feature type="transmembrane region" description="Helical" evidence="1">
    <location>
        <begin position="51"/>
        <end position="72"/>
    </location>
</feature>
<dbReference type="GO" id="GO:0006888">
    <property type="term" value="P:endoplasmic reticulum to Golgi vesicle-mediated transport"/>
    <property type="evidence" value="ECO:0007669"/>
    <property type="project" value="TreeGrafter"/>
</dbReference>
<dbReference type="FunCoup" id="A0A4S2N303">
    <property type="interactions" value="52"/>
</dbReference>
<feature type="transmembrane region" description="Helical" evidence="1">
    <location>
        <begin position="135"/>
        <end position="153"/>
    </location>
</feature>
<dbReference type="GO" id="GO:0051082">
    <property type="term" value="F:unfolded protein binding"/>
    <property type="evidence" value="ECO:0007669"/>
    <property type="project" value="TreeGrafter"/>
</dbReference>
<dbReference type="STRING" id="341454.A0A4S2N303"/>
<evidence type="ECO:0000313" key="2">
    <source>
        <dbReference type="EMBL" id="TGZ83416.1"/>
    </source>
</evidence>